<dbReference type="PANTHER" id="PTHR38341">
    <property type="entry name" value="FRUCTOSE-1,6-BISPHOSPHATE ALDOLASE/PHOSPHATASE"/>
    <property type="match status" value="1"/>
</dbReference>
<protein>
    <recommendedName>
        <fullName evidence="7">Fructose-1,6-bisphosphate aldolase/phosphatase</fullName>
        <ecNumber evidence="6">3.1.3.11</ecNumber>
    </recommendedName>
</protein>
<evidence type="ECO:0000256" key="10">
    <source>
        <dbReference type="ARBA" id="ARBA00022801"/>
    </source>
</evidence>
<comment type="cofactor">
    <cofactor evidence="2">
        <name>Mg(2+)</name>
        <dbReference type="ChEBI" id="CHEBI:18420"/>
    </cofactor>
</comment>
<evidence type="ECO:0000256" key="6">
    <source>
        <dbReference type="ARBA" id="ARBA00013093"/>
    </source>
</evidence>
<dbReference type="Pfam" id="PF01950">
    <property type="entry name" value="FBPase_3"/>
    <property type="match status" value="1"/>
</dbReference>
<dbReference type="OrthoDB" id="9763541at2"/>
<dbReference type="RefSeq" id="WP_108308661.1">
    <property type="nucleotide sequence ID" value="NZ_CP020921.1"/>
</dbReference>
<evidence type="ECO:0000256" key="9">
    <source>
        <dbReference type="ARBA" id="ARBA00022723"/>
    </source>
</evidence>
<dbReference type="InterPro" id="IPR036076">
    <property type="entry name" value="FBPase_V_sf"/>
</dbReference>
<name>A0A2R4VZE4_THEAF</name>
<evidence type="ECO:0000256" key="5">
    <source>
        <dbReference type="ARBA" id="ARBA00011820"/>
    </source>
</evidence>
<sequence length="287" mass="33267">MKIRLDMAKFDVSGYVDNISVHPIIVEKLECFFSNLVSEKEILDYNVLTLSNRVLVIVVSEAERFKEANDIDKILYGALGSIEKADFNFTFENSSLKQFKNFLFTERRNESILIFFSTNVELVTYNMAILKLLFNPFANFDIFKINVFELYTINLKFNERLKSYTQFKDLFKLLKDIKKSSLKFFVQSIEGQNSEPVMVSLEDSSASIWRVSTPYFSINFILNALVENILPVTFYDSSNALAFPKSLAVGFTLQNGKLFGPVDLFDDSFYDSLRSKFYEKIINRRFS</sequence>
<comment type="pathway">
    <text evidence="3">Carbohydrate biosynthesis; gluconeogenesis.</text>
</comment>
<dbReference type="GO" id="GO:0016829">
    <property type="term" value="F:lyase activity"/>
    <property type="evidence" value="ECO:0007669"/>
    <property type="project" value="UniProtKB-KW"/>
</dbReference>
<dbReference type="EC" id="3.1.3.11" evidence="6"/>
<reference evidence="15 16" key="1">
    <citation type="submission" date="2017-04" db="EMBL/GenBank/DDBJ databases">
        <title>Genomic insights into metabolism of Thermodesulfobium acidiphilum.</title>
        <authorList>
            <person name="Toshchakov S.V."/>
            <person name="Frolov E.N."/>
            <person name="Kublanov I.V."/>
            <person name="Samarov N.I."/>
            <person name="Novikov A."/>
            <person name="Lebedinsky A.V."/>
            <person name="Bonch-Osmolovskaya E.A."/>
            <person name="Chernyh N.A."/>
        </authorList>
    </citation>
    <scope>NUCLEOTIDE SEQUENCE [LARGE SCALE GENOMIC DNA]</scope>
    <source>
        <strain evidence="15 16">3127-1</strain>
    </source>
</reference>
<proteinExistence type="inferred from homology"/>
<evidence type="ECO:0000256" key="3">
    <source>
        <dbReference type="ARBA" id="ARBA00004742"/>
    </source>
</evidence>
<evidence type="ECO:0000256" key="7">
    <source>
        <dbReference type="ARBA" id="ARBA00018635"/>
    </source>
</evidence>
<dbReference type="GO" id="GO:0042132">
    <property type="term" value="F:fructose 1,6-bisphosphate 1-phosphatase activity"/>
    <property type="evidence" value="ECO:0007669"/>
    <property type="project" value="UniProtKB-EC"/>
</dbReference>
<organism evidence="15 16">
    <name type="scientific">Thermodesulfobium acidiphilum</name>
    <dbReference type="NCBI Taxonomy" id="1794699"/>
    <lineage>
        <taxon>Bacteria</taxon>
        <taxon>Pseudomonadati</taxon>
        <taxon>Thermodesulfobiota</taxon>
        <taxon>Thermodesulfobiia</taxon>
        <taxon>Thermodesulfobiales</taxon>
        <taxon>Thermodesulfobiaceae</taxon>
        <taxon>Thermodesulfobium</taxon>
    </lineage>
</organism>
<comment type="catalytic activity">
    <reaction evidence="1">
        <text>beta-D-fructose 1,6-bisphosphate + H2O = beta-D-fructose 6-phosphate + phosphate</text>
        <dbReference type="Rhea" id="RHEA:11064"/>
        <dbReference type="ChEBI" id="CHEBI:15377"/>
        <dbReference type="ChEBI" id="CHEBI:32966"/>
        <dbReference type="ChEBI" id="CHEBI:43474"/>
        <dbReference type="ChEBI" id="CHEBI:57634"/>
        <dbReference type="EC" id="3.1.3.11"/>
    </reaction>
</comment>
<evidence type="ECO:0000313" key="16">
    <source>
        <dbReference type="Proteomes" id="UP000244792"/>
    </source>
</evidence>
<dbReference type="GO" id="GO:0006094">
    <property type="term" value="P:gluconeogenesis"/>
    <property type="evidence" value="ECO:0007669"/>
    <property type="project" value="UniProtKB-UniPathway"/>
</dbReference>
<dbReference type="EMBL" id="CP020921">
    <property type="protein sequence ID" value="AWB09824.1"/>
    <property type="molecule type" value="Genomic_DNA"/>
</dbReference>
<dbReference type="KEGG" id="taci:TDSAC_0449"/>
<comment type="subunit">
    <text evidence="5">Homooctamer; dimer of tetramers.</text>
</comment>
<gene>
    <name evidence="15" type="ORF">TDSAC_0449</name>
</gene>
<evidence type="ECO:0000256" key="12">
    <source>
        <dbReference type="ARBA" id="ARBA00023239"/>
    </source>
</evidence>
<dbReference type="SUPFAM" id="SSF111249">
    <property type="entry name" value="Sulfolobus fructose-1,6-bisphosphatase-like"/>
    <property type="match status" value="1"/>
</dbReference>
<keyword evidence="12" id="KW-0456">Lyase</keyword>
<keyword evidence="10" id="KW-0378">Hydrolase</keyword>
<keyword evidence="11" id="KW-0460">Magnesium</keyword>
<dbReference type="PANTHER" id="PTHR38341:SF1">
    <property type="entry name" value="FRUCTOSE-1,6-BISPHOSPHATE ALDOLASE_PHOSPHATASE"/>
    <property type="match status" value="1"/>
</dbReference>
<dbReference type="GO" id="GO:0046872">
    <property type="term" value="F:metal ion binding"/>
    <property type="evidence" value="ECO:0007669"/>
    <property type="project" value="UniProtKB-KW"/>
</dbReference>
<evidence type="ECO:0000256" key="14">
    <source>
        <dbReference type="ARBA" id="ARBA00023277"/>
    </source>
</evidence>
<keyword evidence="8" id="KW-0312">Gluconeogenesis</keyword>
<dbReference type="InterPro" id="IPR002803">
    <property type="entry name" value="FBPase_V"/>
</dbReference>
<dbReference type="Proteomes" id="UP000244792">
    <property type="component" value="Chromosome"/>
</dbReference>
<evidence type="ECO:0000256" key="13">
    <source>
        <dbReference type="ARBA" id="ARBA00023270"/>
    </source>
</evidence>
<comment type="similarity">
    <text evidence="4">Belongs to the FBP aldolase/phosphatase family.</text>
</comment>
<dbReference type="UniPathway" id="UPA00138"/>
<keyword evidence="9" id="KW-0479">Metal-binding</keyword>
<evidence type="ECO:0000256" key="1">
    <source>
        <dbReference type="ARBA" id="ARBA00001273"/>
    </source>
</evidence>
<keyword evidence="14" id="KW-0119">Carbohydrate metabolism</keyword>
<keyword evidence="16" id="KW-1185">Reference proteome</keyword>
<evidence type="ECO:0000256" key="2">
    <source>
        <dbReference type="ARBA" id="ARBA00001946"/>
    </source>
</evidence>
<accession>A0A2R4VZE4</accession>
<evidence type="ECO:0000256" key="4">
    <source>
        <dbReference type="ARBA" id="ARBA00010693"/>
    </source>
</evidence>
<evidence type="ECO:0000313" key="15">
    <source>
        <dbReference type="EMBL" id="AWB09824.1"/>
    </source>
</evidence>
<keyword evidence="13" id="KW-0704">Schiff base</keyword>
<dbReference type="AlphaFoldDB" id="A0A2R4VZE4"/>
<evidence type="ECO:0000256" key="8">
    <source>
        <dbReference type="ARBA" id="ARBA00022432"/>
    </source>
</evidence>
<evidence type="ECO:0000256" key="11">
    <source>
        <dbReference type="ARBA" id="ARBA00022842"/>
    </source>
</evidence>